<dbReference type="GO" id="GO:0031119">
    <property type="term" value="P:tRNA pseudouridine synthesis"/>
    <property type="evidence" value="ECO:0007669"/>
    <property type="project" value="EnsemblFungi"/>
</dbReference>
<sequence>MGIFTNLFKMGRKPNPISSGPSLKINDGLQYAKWSKEQLIERLVELESEKTIDGTADTNTNNKRRKSEEEPASKKKKRNKKKNSVKPFDFSRHHTRFIALRFAYLGWKYNGLALQKEPTALPTVEETILEVMNKCKLVPSMEPLDYNFSRCGRTDKGVSAMNQVISLTVRSNLSPEEQRDPANDHQELQYVHMINHLLPDDIRVSAVCLRPPADFDARHSCKHRHYRYLFKAEQLDLEKMREAAKLYEGEHDFRNFCKIDGSKQITNYRRRIISGDIIRVNEDFYCFDLVGTAFLWHQVRCMMACLFLVGQGLEKPSIVTDLMNIDLMPQKPLYDMASDVPLLLYDCKFPDMEWIKCNLHDYKAIKYGKAANALALDYQLKASMSAIYQQTLPSSNVDMQGKIRVNIGDGQGPDCQPL</sequence>
<dbReference type="CDD" id="cd02569">
    <property type="entry name" value="PseudoU_synth_ScPus3"/>
    <property type="match status" value="1"/>
</dbReference>
<dbReference type="Gene3D" id="3.30.70.660">
    <property type="entry name" value="Pseudouridine synthase I, catalytic domain, C-terminal subdomain"/>
    <property type="match status" value="1"/>
</dbReference>
<evidence type="ECO:0000256" key="3">
    <source>
        <dbReference type="ARBA" id="ARBA00022694"/>
    </source>
</evidence>
<dbReference type="HOGENOM" id="CLU_014673_2_0_1"/>
<dbReference type="GO" id="GO:0009982">
    <property type="term" value="F:pseudouridine synthase activity"/>
    <property type="evidence" value="ECO:0007669"/>
    <property type="project" value="EnsemblFungi"/>
</dbReference>
<dbReference type="GO" id="GO:1990481">
    <property type="term" value="P:mRNA pseudouridine synthesis"/>
    <property type="evidence" value="ECO:0007669"/>
    <property type="project" value="EnsemblFungi"/>
</dbReference>
<proteinExistence type="inferred from homology"/>
<dbReference type="Proteomes" id="UP000006310">
    <property type="component" value="Chromosome 4"/>
</dbReference>
<organism evidence="8 9">
    <name type="scientific">Huiozyma naganishii (strain ATCC MYA-139 / BCRC 22969 / CBS 8797 / KCTC 17520 / NBRC 10181 / NCYC 3082 / Yp74L-3)</name>
    <name type="common">Yeast</name>
    <name type="synonym">Kazachstania naganishii</name>
    <dbReference type="NCBI Taxonomy" id="1071383"/>
    <lineage>
        <taxon>Eukaryota</taxon>
        <taxon>Fungi</taxon>
        <taxon>Dikarya</taxon>
        <taxon>Ascomycota</taxon>
        <taxon>Saccharomycotina</taxon>
        <taxon>Saccharomycetes</taxon>
        <taxon>Saccharomycetales</taxon>
        <taxon>Saccharomycetaceae</taxon>
        <taxon>Huiozyma</taxon>
    </lineage>
</organism>
<comment type="similarity">
    <text evidence="2">Belongs to the tRNA pseudouridine synthase TruA family.</text>
</comment>
<dbReference type="OrthoDB" id="25767at2759"/>
<dbReference type="InterPro" id="IPR020103">
    <property type="entry name" value="PsdUridine_synth_cat_dom_sf"/>
</dbReference>
<dbReference type="PANTHER" id="PTHR11142">
    <property type="entry name" value="PSEUDOURIDYLATE SYNTHASE"/>
    <property type="match status" value="1"/>
</dbReference>
<keyword evidence="9" id="KW-1185">Reference proteome</keyword>
<keyword evidence="3" id="KW-0819">tRNA processing</keyword>
<evidence type="ECO:0000256" key="5">
    <source>
        <dbReference type="ARBA" id="ARBA00023242"/>
    </source>
</evidence>
<dbReference type="AlphaFoldDB" id="J7R588"/>
<evidence type="ECO:0000256" key="1">
    <source>
        <dbReference type="ARBA" id="ARBA00004123"/>
    </source>
</evidence>
<evidence type="ECO:0000256" key="2">
    <source>
        <dbReference type="ARBA" id="ARBA00009375"/>
    </source>
</evidence>
<accession>J7R588</accession>
<feature type="region of interest" description="Disordered" evidence="6">
    <location>
        <begin position="51"/>
        <end position="86"/>
    </location>
</feature>
<dbReference type="GeneID" id="34525679"/>
<evidence type="ECO:0000256" key="6">
    <source>
        <dbReference type="SAM" id="MobiDB-lite"/>
    </source>
</evidence>
<evidence type="ECO:0000313" key="9">
    <source>
        <dbReference type="Proteomes" id="UP000006310"/>
    </source>
</evidence>
<dbReference type="InterPro" id="IPR001406">
    <property type="entry name" value="PsdUridine_synth_TruA"/>
</dbReference>
<reference evidence="8 9" key="1">
    <citation type="journal article" date="2011" name="Proc. Natl. Acad. Sci. U.S.A.">
        <title>Evolutionary erosion of yeast sex chromosomes by mating-type switching accidents.</title>
        <authorList>
            <person name="Gordon J.L."/>
            <person name="Armisen D."/>
            <person name="Proux-Wera E."/>
            <person name="Oheigeartaigh S.S."/>
            <person name="Byrne K.P."/>
            <person name="Wolfe K.H."/>
        </authorList>
    </citation>
    <scope>NUCLEOTIDE SEQUENCE [LARGE SCALE GENOMIC DNA]</scope>
    <source>
        <strain evidence="9">ATCC MYA-139 / BCRC 22969 / CBS 8797 / CCRC 22969 / KCTC 17520 / NBRC 10181 / NCYC 3082</strain>
    </source>
</reference>
<dbReference type="GO" id="GO:0005737">
    <property type="term" value="C:cytoplasm"/>
    <property type="evidence" value="ECO:0007669"/>
    <property type="project" value="EnsemblFungi"/>
</dbReference>
<dbReference type="InterPro" id="IPR020095">
    <property type="entry name" value="PsdUridine_synth_TruA_C"/>
</dbReference>
<name>J7R588_HUIN7</name>
<feature type="compositionally biased region" description="Basic residues" evidence="6">
    <location>
        <begin position="74"/>
        <end position="84"/>
    </location>
</feature>
<dbReference type="Gene3D" id="3.30.70.580">
    <property type="entry name" value="Pseudouridine synthase I, catalytic domain, N-terminal subdomain"/>
    <property type="match status" value="1"/>
</dbReference>
<dbReference type="KEGG" id="kng:KNAG_0D02400"/>
<comment type="subcellular location">
    <subcellularLocation>
        <location evidence="1">Nucleus</location>
    </subcellularLocation>
</comment>
<reference evidence="9" key="2">
    <citation type="submission" date="2012-08" db="EMBL/GenBank/DDBJ databases">
        <title>Genome sequence of Kazachstania naganishii.</title>
        <authorList>
            <person name="Gordon J.L."/>
            <person name="Armisen D."/>
            <person name="Proux-Wera E."/>
            <person name="OhEigeartaigh S.S."/>
            <person name="Byrne K.P."/>
            <person name="Wolfe K.H."/>
        </authorList>
    </citation>
    <scope>NUCLEOTIDE SEQUENCE [LARGE SCALE GENOMIC DNA]</scope>
    <source>
        <strain evidence="9">ATCC MYA-139 / BCRC 22969 / CBS 8797 / CCRC 22969 / KCTC 17520 / NBRC 10181 / NCYC 3082</strain>
    </source>
</reference>
<feature type="domain" description="Pseudouridine synthase I TruA alpha/beta" evidence="7">
    <location>
        <begin position="243"/>
        <end position="350"/>
    </location>
</feature>
<dbReference type="FunFam" id="3.30.70.660:FF:000012">
    <property type="entry name" value="tRNA pseudouridine synthase"/>
    <property type="match status" value="1"/>
</dbReference>
<gene>
    <name evidence="8" type="primary">KNAG0D02400</name>
    <name evidence="8" type="ordered locus">KNAG_0D02400</name>
</gene>
<dbReference type="EMBL" id="HE978317">
    <property type="protein sequence ID" value="CCK69990.1"/>
    <property type="molecule type" value="Genomic_DNA"/>
</dbReference>
<dbReference type="eggNOG" id="KOG2554">
    <property type="taxonomic scope" value="Eukaryota"/>
</dbReference>
<dbReference type="GO" id="GO:0005634">
    <property type="term" value="C:nucleus"/>
    <property type="evidence" value="ECO:0007669"/>
    <property type="project" value="UniProtKB-SubCell"/>
</dbReference>
<dbReference type="NCBIfam" id="TIGR00071">
    <property type="entry name" value="hisT_truA"/>
    <property type="match status" value="1"/>
</dbReference>
<dbReference type="SUPFAM" id="SSF55120">
    <property type="entry name" value="Pseudouridine synthase"/>
    <property type="match status" value="1"/>
</dbReference>
<dbReference type="GO" id="GO:0003723">
    <property type="term" value="F:RNA binding"/>
    <property type="evidence" value="ECO:0007669"/>
    <property type="project" value="InterPro"/>
</dbReference>
<protein>
    <recommendedName>
        <fullName evidence="7">Pseudouridine synthase I TruA alpha/beta domain-containing protein</fullName>
    </recommendedName>
</protein>
<dbReference type="HAMAP" id="MF_00171">
    <property type="entry name" value="TruA"/>
    <property type="match status" value="1"/>
</dbReference>
<dbReference type="RefSeq" id="XP_022464236.1">
    <property type="nucleotide sequence ID" value="XM_022607662.1"/>
</dbReference>
<dbReference type="Pfam" id="PF01416">
    <property type="entry name" value="PseudoU_synth_1"/>
    <property type="match status" value="1"/>
</dbReference>
<dbReference type="InterPro" id="IPR041707">
    <property type="entry name" value="Pus3-like"/>
</dbReference>
<dbReference type="OMA" id="DCKFPEM"/>
<dbReference type="STRING" id="1071383.J7R588"/>
<evidence type="ECO:0000313" key="8">
    <source>
        <dbReference type="EMBL" id="CCK69990.1"/>
    </source>
</evidence>
<dbReference type="InterPro" id="IPR020094">
    <property type="entry name" value="TruA/RsuA/RluB/E/F_N"/>
</dbReference>
<dbReference type="FunFam" id="3.30.70.580:FF:000020">
    <property type="entry name" value="tRNA pseudouridine synthase"/>
    <property type="match status" value="1"/>
</dbReference>
<evidence type="ECO:0000259" key="7">
    <source>
        <dbReference type="Pfam" id="PF01416"/>
    </source>
</evidence>
<keyword evidence="4" id="KW-0413">Isomerase</keyword>
<evidence type="ECO:0000256" key="4">
    <source>
        <dbReference type="ARBA" id="ARBA00023235"/>
    </source>
</evidence>
<keyword evidence="5" id="KW-0539">Nucleus</keyword>
<dbReference type="InterPro" id="IPR020097">
    <property type="entry name" value="PsdUridine_synth_TruA_a/b_dom"/>
</dbReference>
<dbReference type="PANTHER" id="PTHR11142:SF5">
    <property type="entry name" value="TRNA PSEUDOURIDINE(38_39) SYNTHASE"/>
    <property type="match status" value="1"/>
</dbReference>